<accession>A0AAD9IQA2</accession>
<dbReference type="InterPro" id="IPR007110">
    <property type="entry name" value="Ig-like_dom"/>
</dbReference>
<evidence type="ECO:0000313" key="4">
    <source>
        <dbReference type="Proteomes" id="UP001208570"/>
    </source>
</evidence>
<name>A0AAD9IQA2_9ANNE</name>
<evidence type="ECO:0000259" key="1">
    <source>
        <dbReference type="PROSITE" id="PS50835"/>
    </source>
</evidence>
<dbReference type="SUPFAM" id="SSF48726">
    <property type="entry name" value="Immunoglobulin"/>
    <property type="match status" value="4"/>
</dbReference>
<dbReference type="Gene3D" id="2.60.40.10">
    <property type="entry name" value="Immunoglobulins"/>
    <property type="match status" value="4"/>
</dbReference>
<dbReference type="InterPro" id="IPR036116">
    <property type="entry name" value="FN3_sf"/>
</dbReference>
<dbReference type="PANTHER" id="PTHR46013">
    <property type="entry name" value="VASCULAR CELL ADHESION MOLECULE 1"/>
    <property type="match status" value="1"/>
</dbReference>
<dbReference type="PROSITE" id="PS50835">
    <property type="entry name" value="IG_LIKE"/>
    <property type="match status" value="2"/>
</dbReference>
<dbReference type="EMBL" id="JAODUP010002118">
    <property type="protein sequence ID" value="KAK2139017.1"/>
    <property type="molecule type" value="Genomic_DNA"/>
</dbReference>
<evidence type="ECO:0000313" key="3">
    <source>
        <dbReference type="EMBL" id="KAK2139017.1"/>
    </source>
</evidence>
<protein>
    <submittedName>
        <fullName evidence="3">Uncharacterized protein</fullName>
    </submittedName>
</protein>
<dbReference type="InterPro" id="IPR036179">
    <property type="entry name" value="Ig-like_dom_sf"/>
</dbReference>
<dbReference type="Pfam" id="PF00047">
    <property type="entry name" value="ig"/>
    <property type="match status" value="1"/>
</dbReference>
<dbReference type="AlphaFoldDB" id="A0AAD9IQA2"/>
<feature type="domain" description="Fibronectin type-III" evidence="2">
    <location>
        <begin position="465"/>
        <end position="568"/>
    </location>
</feature>
<dbReference type="InterPro" id="IPR003961">
    <property type="entry name" value="FN3_dom"/>
</dbReference>
<dbReference type="SUPFAM" id="SSF49265">
    <property type="entry name" value="Fibronectin type III"/>
    <property type="match status" value="1"/>
</dbReference>
<feature type="domain" description="Ig-like" evidence="1">
    <location>
        <begin position="168"/>
        <end position="256"/>
    </location>
</feature>
<dbReference type="CDD" id="cd00063">
    <property type="entry name" value="FN3"/>
    <property type="match status" value="1"/>
</dbReference>
<proteinExistence type="predicted"/>
<dbReference type="SMART" id="SM00060">
    <property type="entry name" value="FN3"/>
    <property type="match status" value="1"/>
</dbReference>
<dbReference type="SMART" id="SM00409">
    <property type="entry name" value="IG"/>
    <property type="match status" value="3"/>
</dbReference>
<comment type="caution">
    <text evidence="3">The sequence shown here is derived from an EMBL/GenBank/DDBJ whole genome shotgun (WGS) entry which is preliminary data.</text>
</comment>
<dbReference type="InterPro" id="IPR003599">
    <property type="entry name" value="Ig_sub"/>
</dbReference>
<dbReference type="Proteomes" id="UP001208570">
    <property type="component" value="Unassembled WGS sequence"/>
</dbReference>
<feature type="domain" description="Ig-like" evidence="1">
    <location>
        <begin position="63"/>
        <end position="165"/>
    </location>
</feature>
<gene>
    <name evidence="3" type="ORF">LSH36_2125g00000</name>
</gene>
<dbReference type="InterPro" id="IPR013151">
    <property type="entry name" value="Immunoglobulin_dom"/>
</dbReference>
<dbReference type="InterPro" id="IPR013783">
    <property type="entry name" value="Ig-like_fold"/>
</dbReference>
<keyword evidence="4" id="KW-1185">Reference proteome</keyword>
<sequence length="616" mass="68757">MNYTYYWNNKDTGHEYETVNTILEIPKSSVNATQHHGSWRCIVGNAIGNSSASEVFITVNARPLIIQYPKDTTVLVSEILNVTCSYKAKPAVDIFWIYNISGDPDTSIIDVHNYVIDNNPYTITKSSLTWNMNNEDKRKTVSGIYTCKANNTFGSGSSNMILDVQYWPWSMSFLGPGDTTDKAEVIENTELVNRTCSSDCNPPCNYTWINITGNNIISIKPMLNLDTPDRYDTGNYTCRSSNLYGEKDKVFVLDVTYAPSMKVTLSNHTDIIEGDNVTISCDVSSHPVSIVTLYDMTDMTPMDTLNTDNKAEYRFINIQCLDTGNYIFTAKNGIPYESAVVNLTFYTNVMCPPCVIHRIPTEGMDVVTLGENYTVEVEILSNPYPDIATESWSFTDYNGTIHEDLPINVFSDVFHDVKRLTTLVKLVIIDFDFMNYGNYILNASNDYGNMSPVTFGLIPVGPPLPPSIPHPSDTTAVSMTLNWTAGFNGGLEQTFTLCYKAEGTNEEHEATVKSDTDVNVGDIVIYKLKNKTTVTPNTTYYVRVRAGNSFEGGSTVYGESAKLSTLYNEGIKESKSHSSDQHPFSTYEEIISEVIPNAAQLEETKFQKPKVTYENG</sequence>
<reference evidence="3" key="1">
    <citation type="journal article" date="2023" name="Mol. Biol. Evol.">
        <title>Third-Generation Sequencing Reveals the Adaptive Role of the Epigenome in Three Deep-Sea Polychaetes.</title>
        <authorList>
            <person name="Perez M."/>
            <person name="Aroh O."/>
            <person name="Sun Y."/>
            <person name="Lan Y."/>
            <person name="Juniper S.K."/>
            <person name="Young C.R."/>
            <person name="Angers B."/>
            <person name="Qian P.Y."/>
        </authorList>
    </citation>
    <scope>NUCLEOTIDE SEQUENCE</scope>
    <source>
        <strain evidence="3">P08H-3</strain>
    </source>
</reference>
<organism evidence="3 4">
    <name type="scientific">Paralvinella palmiformis</name>
    <dbReference type="NCBI Taxonomy" id="53620"/>
    <lineage>
        <taxon>Eukaryota</taxon>
        <taxon>Metazoa</taxon>
        <taxon>Spiralia</taxon>
        <taxon>Lophotrochozoa</taxon>
        <taxon>Annelida</taxon>
        <taxon>Polychaeta</taxon>
        <taxon>Sedentaria</taxon>
        <taxon>Canalipalpata</taxon>
        <taxon>Terebellida</taxon>
        <taxon>Terebelliformia</taxon>
        <taxon>Alvinellidae</taxon>
        <taxon>Paralvinella</taxon>
    </lineage>
</organism>
<dbReference type="PROSITE" id="PS50853">
    <property type="entry name" value="FN3"/>
    <property type="match status" value="1"/>
</dbReference>
<dbReference type="PANTHER" id="PTHR46013:SF7">
    <property type="entry name" value="IG-LIKE DOMAIN-CONTAINING PROTEIN"/>
    <property type="match status" value="1"/>
</dbReference>
<evidence type="ECO:0000259" key="2">
    <source>
        <dbReference type="PROSITE" id="PS50853"/>
    </source>
</evidence>